<dbReference type="InterPro" id="IPR052900">
    <property type="entry name" value="Phospholipid_Metab_Enz"/>
</dbReference>
<feature type="signal peptide" evidence="1">
    <location>
        <begin position="1"/>
        <end position="29"/>
    </location>
</feature>
<accession>A0A4Y9ESJ2</accession>
<dbReference type="OrthoDB" id="327733at2"/>
<organism evidence="4 5">
    <name type="scientific">Glacieibacterium arshaanense</name>
    <dbReference type="NCBI Taxonomy" id="2511025"/>
    <lineage>
        <taxon>Bacteria</taxon>
        <taxon>Pseudomonadati</taxon>
        <taxon>Pseudomonadota</taxon>
        <taxon>Alphaproteobacteria</taxon>
        <taxon>Sphingomonadales</taxon>
        <taxon>Sphingosinicellaceae</taxon>
        <taxon>Glacieibacterium</taxon>
    </lineage>
</organism>
<dbReference type="InterPro" id="IPR029052">
    <property type="entry name" value="Metallo-depent_PP-like"/>
</dbReference>
<sequence length="548" mass="58905">MQMAMNRRNLLGSGALAAGAMMLPGRLNAATAPTSGFTHSVASGEPGPTSVLLWTRYIGADDRPILRAEVAADAGFATVLRHREVSANSASDGCAKVVVDGLKPGTIYYYRFVAPDGSKSPVGRTRTLPTGALAQYKVAVFSCSNIGFGWFNAYGHAAKRDDLDLVIHVGDYLYEYQRGEYPSAAETVPGRLVEPANEIITLSDYRTRYASYRSDPDLQELHRLFPWVAIWDDHEFANDAWMGGAENHDPKTEGDWYARKAAAKQAHSEWLPVSGKPYQRYDIGDLLSLITLDTRVEGRDKQLDMFGAIKGAPDPKAALVAFRDGPWSDPKRSLLGPAQEQWVADQLKASVKAGKKWQLVAQQIVMGGLILPPAAAGWLAPDADKRAVGFLKVGVLAGTVGLPLSMDSWEGYSPARMRFYKAAQAAKANLVVVSGDSHNAWANNLSLNGKPVGVEFAGQGVTSPGFESVLGIAPTKAAADLVAANPGLKWCDLSRRGYLTVTLTPEAARSDWVFMNTVREPSLALSAGKTAIANHGTNSMVMIEPVSG</sequence>
<dbReference type="PANTHER" id="PTHR43606">
    <property type="entry name" value="PHOSPHATASE, PUTATIVE (AFU_ORTHOLOGUE AFUA_6G08710)-RELATED"/>
    <property type="match status" value="1"/>
</dbReference>
<feature type="chain" id="PRO_5021291247" evidence="1">
    <location>
        <begin position="30"/>
        <end position="548"/>
    </location>
</feature>
<dbReference type="CDD" id="cd07389">
    <property type="entry name" value="MPP_PhoD"/>
    <property type="match status" value="1"/>
</dbReference>
<dbReference type="Proteomes" id="UP000297737">
    <property type="component" value="Unassembled WGS sequence"/>
</dbReference>
<dbReference type="PROSITE" id="PS51318">
    <property type="entry name" value="TAT"/>
    <property type="match status" value="1"/>
</dbReference>
<keyword evidence="5" id="KW-1185">Reference proteome</keyword>
<dbReference type="InterPro" id="IPR018946">
    <property type="entry name" value="PhoD-like_MPP"/>
</dbReference>
<protein>
    <submittedName>
        <fullName evidence="4">Alkaline phosphatase</fullName>
    </submittedName>
</protein>
<dbReference type="Gene3D" id="2.60.40.380">
    <property type="entry name" value="Purple acid phosphatase-like, N-terminal"/>
    <property type="match status" value="1"/>
</dbReference>
<dbReference type="InterPro" id="IPR006311">
    <property type="entry name" value="TAT_signal"/>
</dbReference>
<evidence type="ECO:0000259" key="3">
    <source>
        <dbReference type="Pfam" id="PF16655"/>
    </source>
</evidence>
<dbReference type="Pfam" id="PF09423">
    <property type="entry name" value="PhoD"/>
    <property type="match status" value="1"/>
</dbReference>
<evidence type="ECO:0000313" key="5">
    <source>
        <dbReference type="Proteomes" id="UP000297737"/>
    </source>
</evidence>
<name>A0A4Y9ESJ2_9SPHN</name>
<dbReference type="InterPro" id="IPR038607">
    <property type="entry name" value="PhoD-like_sf"/>
</dbReference>
<dbReference type="InterPro" id="IPR032093">
    <property type="entry name" value="PhoD_N"/>
</dbReference>
<keyword evidence="1" id="KW-0732">Signal</keyword>
<evidence type="ECO:0000313" key="4">
    <source>
        <dbReference type="EMBL" id="TFU06606.1"/>
    </source>
</evidence>
<comment type="caution">
    <text evidence="4">The sequence shown here is derived from an EMBL/GenBank/DDBJ whole genome shotgun (WGS) entry which is preliminary data.</text>
</comment>
<proteinExistence type="predicted"/>
<dbReference type="Gene3D" id="3.60.21.70">
    <property type="entry name" value="PhoD-like phosphatase"/>
    <property type="match status" value="1"/>
</dbReference>
<dbReference type="Pfam" id="PF16655">
    <property type="entry name" value="PhoD_N"/>
    <property type="match status" value="1"/>
</dbReference>
<evidence type="ECO:0000259" key="2">
    <source>
        <dbReference type="Pfam" id="PF09423"/>
    </source>
</evidence>
<gene>
    <name evidence="4" type="ORF">EUV02_01650</name>
</gene>
<feature type="domain" description="PhoD-like phosphatase metallophosphatase" evidence="2">
    <location>
        <begin position="139"/>
        <end position="512"/>
    </location>
</feature>
<reference evidence="4 5" key="1">
    <citation type="submission" date="2019-02" db="EMBL/GenBank/DDBJ databases">
        <title>Polymorphobacter sp. isolated from the lake at the Tibet of China.</title>
        <authorList>
            <person name="Li A."/>
        </authorList>
    </citation>
    <scope>NUCLEOTIDE SEQUENCE [LARGE SCALE GENOMIC DNA]</scope>
    <source>
        <strain evidence="4 5">DJ1R-1</strain>
    </source>
</reference>
<dbReference type="AlphaFoldDB" id="A0A4Y9ESJ2"/>
<dbReference type="SUPFAM" id="SSF56300">
    <property type="entry name" value="Metallo-dependent phosphatases"/>
    <property type="match status" value="1"/>
</dbReference>
<evidence type="ECO:0000256" key="1">
    <source>
        <dbReference type="SAM" id="SignalP"/>
    </source>
</evidence>
<dbReference type="PANTHER" id="PTHR43606:SF2">
    <property type="entry name" value="ALKALINE PHOSPHATASE FAMILY PROTEIN (AFU_ORTHOLOGUE AFUA_5G03860)"/>
    <property type="match status" value="1"/>
</dbReference>
<dbReference type="EMBL" id="SIHO01000001">
    <property type="protein sequence ID" value="TFU06606.1"/>
    <property type="molecule type" value="Genomic_DNA"/>
</dbReference>
<feature type="domain" description="Phospholipase D N-terminal" evidence="3">
    <location>
        <begin position="39"/>
        <end position="127"/>
    </location>
</feature>